<dbReference type="InterPro" id="IPR036390">
    <property type="entry name" value="WH_DNA-bd_sf"/>
</dbReference>
<dbReference type="RefSeq" id="WP_074852469.1">
    <property type="nucleotide sequence ID" value="NZ_FNLM01000034.1"/>
</dbReference>
<dbReference type="Gene3D" id="1.10.10.10">
    <property type="entry name" value="Winged helix-like DNA-binding domain superfamily/Winged helix DNA-binding domain"/>
    <property type="match status" value="1"/>
</dbReference>
<dbReference type="SMART" id="SM00345">
    <property type="entry name" value="HTH_GNTR"/>
    <property type="match status" value="1"/>
</dbReference>
<dbReference type="Gene3D" id="3.40.1410.10">
    <property type="entry name" value="Chorismate lyase-like"/>
    <property type="match status" value="1"/>
</dbReference>
<reference evidence="6 7" key="1">
    <citation type="submission" date="2016-10" db="EMBL/GenBank/DDBJ databases">
        <authorList>
            <person name="de Groot N.N."/>
        </authorList>
    </citation>
    <scope>NUCLEOTIDE SEQUENCE [LARGE SCALE GENOMIC DNA]</scope>
    <source>
        <strain evidence="6 7">DSM 44215</strain>
    </source>
</reference>
<dbReference type="Pfam" id="PF07702">
    <property type="entry name" value="UTRA"/>
    <property type="match status" value="1"/>
</dbReference>
<evidence type="ECO:0000256" key="4">
    <source>
        <dbReference type="SAM" id="MobiDB-lite"/>
    </source>
</evidence>
<dbReference type="GO" id="GO:0045892">
    <property type="term" value="P:negative regulation of DNA-templated transcription"/>
    <property type="evidence" value="ECO:0007669"/>
    <property type="project" value="TreeGrafter"/>
</dbReference>
<evidence type="ECO:0000313" key="6">
    <source>
        <dbReference type="EMBL" id="SDU73457.1"/>
    </source>
</evidence>
<dbReference type="PANTHER" id="PTHR44846:SF1">
    <property type="entry name" value="MANNOSYL-D-GLYCERATE TRANSPORT_METABOLISM SYSTEM REPRESSOR MNGR-RELATED"/>
    <property type="match status" value="1"/>
</dbReference>
<dbReference type="AlphaFoldDB" id="A0A1H2KXF6"/>
<sequence>MTTPPPFHPRSRGGSARGRQVSSRRVRDLILASIRNGTIDIDAQLVEEDLMIMFNSSRGSVRAALNELSETGVVIRRPRVGTRVNRRDLGVALDDISATGGELVHIQVTDQCIVPTFPLIRERLQIDDDVVRLVENSFIANDEIIGMRSAYFSPRFNADPNDLRDKPMSMARTLAEFFGVAPGGASVSIGAERADERTARLLDVRPGETLLSREILYTTADGTPVEIVFDRFRADRIRFESQIDNSDVTWCAEPEQAPAPEESLCTNEISQESDPEGPVRLAQPG</sequence>
<dbReference type="InterPro" id="IPR036388">
    <property type="entry name" value="WH-like_DNA-bd_sf"/>
</dbReference>
<dbReference type="InterPro" id="IPR028978">
    <property type="entry name" value="Chorismate_lyase_/UTRA_dom_sf"/>
</dbReference>
<feature type="region of interest" description="Disordered" evidence="4">
    <location>
        <begin position="255"/>
        <end position="285"/>
    </location>
</feature>
<evidence type="ECO:0000313" key="7">
    <source>
        <dbReference type="Proteomes" id="UP000183180"/>
    </source>
</evidence>
<gene>
    <name evidence="6" type="ORF">SAMN04488548_1343968</name>
</gene>
<feature type="region of interest" description="Disordered" evidence="4">
    <location>
        <begin position="1"/>
        <end position="21"/>
    </location>
</feature>
<dbReference type="Proteomes" id="UP000183180">
    <property type="component" value="Unassembled WGS sequence"/>
</dbReference>
<dbReference type="Pfam" id="PF00392">
    <property type="entry name" value="GntR"/>
    <property type="match status" value="1"/>
</dbReference>
<dbReference type="STRING" id="158898.SAMN04488548_1343968"/>
<feature type="domain" description="HTH gntR-type" evidence="5">
    <location>
        <begin position="20"/>
        <end position="87"/>
    </location>
</feature>
<organism evidence="6 7">
    <name type="scientific">Gordonia westfalica</name>
    <dbReference type="NCBI Taxonomy" id="158898"/>
    <lineage>
        <taxon>Bacteria</taxon>
        <taxon>Bacillati</taxon>
        <taxon>Actinomycetota</taxon>
        <taxon>Actinomycetes</taxon>
        <taxon>Mycobacteriales</taxon>
        <taxon>Gordoniaceae</taxon>
        <taxon>Gordonia</taxon>
    </lineage>
</organism>
<evidence type="ECO:0000256" key="1">
    <source>
        <dbReference type="ARBA" id="ARBA00023015"/>
    </source>
</evidence>
<dbReference type="InterPro" id="IPR011663">
    <property type="entry name" value="UTRA"/>
</dbReference>
<evidence type="ECO:0000259" key="5">
    <source>
        <dbReference type="PROSITE" id="PS50949"/>
    </source>
</evidence>
<evidence type="ECO:0000256" key="3">
    <source>
        <dbReference type="ARBA" id="ARBA00023163"/>
    </source>
</evidence>
<dbReference type="EMBL" id="FNLM01000034">
    <property type="protein sequence ID" value="SDU73457.1"/>
    <property type="molecule type" value="Genomic_DNA"/>
</dbReference>
<dbReference type="PROSITE" id="PS50949">
    <property type="entry name" value="HTH_GNTR"/>
    <property type="match status" value="1"/>
</dbReference>
<dbReference type="SUPFAM" id="SSF46785">
    <property type="entry name" value="Winged helix' DNA-binding domain"/>
    <property type="match status" value="1"/>
</dbReference>
<keyword evidence="2" id="KW-0238">DNA-binding</keyword>
<keyword evidence="3" id="KW-0804">Transcription</keyword>
<protein>
    <submittedName>
        <fullName evidence="6">Transcriptional regulator, GntR family</fullName>
    </submittedName>
</protein>
<dbReference type="GO" id="GO:0003677">
    <property type="term" value="F:DNA binding"/>
    <property type="evidence" value="ECO:0007669"/>
    <property type="project" value="UniProtKB-KW"/>
</dbReference>
<dbReference type="OrthoDB" id="4379967at2"/>
<keyword evidence="1" id="KW-0805">Transcription regulation</keyword>
<evidence type="ECO:0000256" key="2">
    <source>
        <dbReference type="ARBA" id="ARBA00023125"/>
    </source>
</evidence>
<dbReference type="PANTHER" id="PTHR44846">
    <property type="entry name" value="MANNOSYL-D-GLYCERATE TRANSPORT/METABOLISM SYSTEM REPRESSOR MNGR-RELATED"/>
    <property type="match status" value="1"/>
</dbReference>
<dbReference type="GO" id="GO:0003700">
    <property type="term" value="F:DNA-binding transcription factor activity"/>
    <property type="evidence" value="ECO:0007669"/>
    <property type="project" value="InterPro"/>
</dbReference>
<dbReference type="InterPro" id="IPR050679">
    <property type="entry name" value="Bact_HTH_transcr_reg"/>
</dbReference>
<accession>A0A1H2KXF6</accession>
<proteinExistence type="predicted"/>
<name>A0A1H2KXF6_9ACTN</name>
<dbReference type="SUPFAM" id="SSF64288">
    <property type="entry name" value="Chorismate lyase-like"/>
    <property type="match status" value="1"/>
</dbReference>
<dbReference type="InterPro" id="IPR000524">
    <property type="entry name" value="Tscrpt_reg_HTH_GntR"/>
</dbReference>
<dbReference type="SMART" id="SM00866">
    <property type="entry name" value="UTRA"/>
    <property type="match status" value="1"/>
</dbReference>